<organism evidence="2 3">
    <name type="scientific">Pseudocercospora fijiensis (strain CIRAD86)</name>
    <name type="common">Black leaf streak disease fungus</name>
    <name type="synonym">Mycosphaerella fijiensis</name>
    <dbReference type="NCBI Taxonomy" id="383855"/>
    <lineage>
        <taxon>Eukaryota</taxon>
        <taxon>Fungi</taxon>
        <taxon>Dikarya</taxon>
        <taxon>Ascomycota</taxon>
        <taxon>Pezizomycotina</taxon>
        <taxon>Dothideomycetes</taxon>
        <taxon>Dothideomycetidae</taxon>
        <taxon>Mycosphaerellales</taxon>
        <taxon>Mycosphaerellaceae</taxon>
        <taxon>Pseudocercospora</taxon>
    </lineage>
</organism>
<dbReference type="GeneID" id="19335755"/>
<protein>
    <submittedName>
        <fullName evidence="2">Uncharacterized protein</fullName>
    </submittedName>
</protein>
<feature type="compositionally biased region" description="Basic residues" evidence="1">
    <location>
        <begin position="506"/>
        <end position="519"/>
    </location>
</feature>
<evidence type="ECO:0000256" key="1">
    <source>
        <dbReference type="SAM" id="MobiDB-lite"/>
    </source>
</evidence>
<evidence type="ECO:0000313" key="2">
    <source>
        <dbReference type="EMBL" id="EME80582.1"/>
    </source>
</evidence>
<dbReference type="VEuPathDB" id="FungiDB:MYCFIDRAFT_198769"/>
<feature type="region of interest" description="Disordered" evidence="1">
    <location>
        <begin position="87"/>
        <end position="172"/>
    </location>
</feature>
<sequence>MVGTRKSLGAVDSNASSAAFVLPASTGDKKKDRLLRELYIDAAEGLRGEKKAESKQSIDQGKGVYTWRGAVYAITDDTPQEWIDAEAGRHKKKEKEVVPQAPASMPRKRRLEDDEETRPAKKVRRSMPDMTSRKQREAAGTWPRKKLSSLGRQRETGREISEEPRPKTDIEIRKEMAKEQGWEVEMLPEIKVKSKPKPKKKAASKITKQKKKQAEPEQMPFLERLSGKIEARQLAFDVAKMARLNTRIADVSEQIETAEDQDGKLDKLKEILRAPMSTNEEAHENEQSVQQRTPDTEQSPEIPKATTEANERTHKVSSSNTTPSLTTDDTAASTLSPGPPTLVPRSSPEIPNMEDKNRGGNSLRWSLDKSSILKNPGRAENAIQKSRLEGESNKLTGLLTTTLSMLRLVCSAVLEILELRRSERLFYSRQAYTFEFVSPWNCGLRTEERTTVENAGGTGAFPVTIIANVTEQILKGADAVGALPDLNDQLQKRGYTVMEVAAPPKKSTKKGTSKNPKKRVKEESDDDLDEDLRPPPLQTNTFGRNPATFGRKLRAEPV</sequence>
<feature type="compositionally biased region" description="Basic residues" evidence="1">
    <location>
        <begin position="193"/>
        <end position="211"/>
    </location>
</feature>
<evidence type="ECO:0000313" key="3">
    <source>
        <dbReference type="Proteomes" id="UP000016932"/>
    </source>
</evidence>
<feature type="region of interest" description="Disordered" evidence="1">
    <location>
        <begin position="498"/>
        <end position="558"/>
    </location>
</feature>
<dbReference type="EMBL" id="KB446561">
    <property type="protein sequence ID" value="EME80582.1"/>
    <property type="molecule type" value="Genomic_DNA"/>
</dbReference>
<keyword evidence="3" id="KW-1185">Reference proteome</keyword>
<feature type="region of interest" description="Disordered" evidence="1">
    <location>
        <begin position="277"/>
        <end position="371"/>
    </location>
</feature>
<proteinExistence type="predicted"/>
<reference evidence="2 3" key="1">
    <citation type="journal article" date="2012" name="PLoS Pathog.">
        <title>Diverse lifestyles and strategies of plant pathogenesis encoded in the genomes of eighteen Dothideomycetes fungi.</title>
        <authorList>
            <person name="Ohm R.A."/>
            <person name="Feau N."/>
            <person name="Henrissat B."/>
            <person name="Schoch C.L."/>
            <person name="Horwitz B.A."/>
            <person name="Barry K.W."/>
            <person name="Condon B.J."/>
            <person name="Copeland A.C."/>
            <person name="Dhillon B."/>
            <person name="Glaser F."/>
            <person name="Hesse C.N."/>
            <person name="Kosti I."/>
            <person name="LaButti K."/>
            <person name="Lindquist E.A."/>
            <person name="Lucas S."/>
            <person name="Salamov A.A."/>
            <person name="Bradshaw R.E."/>
            <person name="Ciuffetti L."/>
            <person name="Hamelin R.C."/>
            <person name="Kema G.H.J."/>
            <person name="Lawrence C."/>
            <person name="Scott J.A."/>
            <person name="Spatafora J.W."/>
            <person name="Turgeon B.G."/>
            <person name="de Wit P.J.G.M."/>
            <person name="Zhong S."/>
            <person name="Goodwin S.B."/>
            <person name="Grigoriev I.V."/>
        </authorList>
    </citation>
    <scope>NUCLEOTIDE SEQUENCE [LARGE SCALE GENOMIC DNA]</scope>
    <source>
        <strain evidence="2 3">CIRAD86</strain>
    </source>
</reference>
<feature type="region of interest" description="Disordered" evidence="1">
    <location>
        <begin position="189"/>
        <end position="221"/>
    </location>
</feature>
<feature type="compositionally biased region" description="Polar residues" evidence="1">
    <location>
        <begin position="287"/>
        <end position="299"/>
    </location>
</feature>
<gene>
    <name evidence="2" type="ORF">MYCFIDRAFT_198769</name>
</gene>
<dbReference type="KEGG" id="pfj:MYCFIDRAFT_198769"/>
<dbReference type="RefSeq" id="XP_007929474.1">
    <property type="nucleotide sequence ID" value="XM_007931283.1"/>
</dbReference>
<accession>M3ASW4</accession>
<dbReference type="HOGENOM" id="CLU_488450_0_0_1"/>
<feature type="compositionally biased region" description="Basic and acidic residues" evidence="1">
    <location>
        <begin position="152"/>
        <end position="172"/>
    </location>
</feature>
<dbReference type="AlphaFoldDB" id="M3ASW4"/>
<dbReference type="Proteomes" id="UP000016932">
    <property type="component" value="Unassembled WGS sequence"/>
</dbReference>
<dbReference type="OrthoDB" id="3650955at2759"/>
<feature type="compositionally biased region" description="Polar residues" evidence="1">
    <location>
        <begin position="359"/>
        <end position="371"/>
    </location>
</feature>
<feature type="compositionally biased region" description="Polar residues" evidence="1">
    <location>
        <begin position="316"/>
        <end position="336"/>
    </location>
</feature>
<name>M3ASW4_PSEFD</name>